<dbReference type="NCBIfam" id="TIGR01863">
    <property type="entry name" value="cas_Csd1"/>
    <property type="match status" value="1"/>
</dbReference>
<proteinExistence type="predicted"/>
<dbReference type="Pfam" id="PF09709">
    <property type="entry name" value="Cas_Csd1"/>
    <property type="match status" value="1"/>
</dbReference>
<protein>
    <submittedName>
        <fullName evidence="1">Type I-C CRISPR-associated protein Cas8c/Csd1</fullName>
    </submittedName>
</protein>
<comment type="caution">
    <text evidence="1">The sequence shown here is derived from an EMBL/GenBank/DDBJ whole genome shotgun (WGS) entry which is preliminary data.</text>
</comment>
<dbReference type="Proteomes" id="UP000655420">
    <property type="component" value="Unassembled WGS sequence"/>
</dbReference>
<organism evidence="1 2">
    <name type="scientific">Thermohalobaculum xanthum</name>
    <dbReference type="NCBI Taxonomy" id="2753746"/>
    <lineage>
        <taxon>Bacteria</taxon>
        <taxon>Pseudomonadati</taxon>
        <taxon>Pseudomonadota</taxon>
        <taxon>Alphaproteobacteria</taxon>
        <taxon>Rhodobacterales</taxon>
        <taxon>Paracoccaceae</taxon>
        <taxon>Thermohalobaculum</taxon>
    </lineage>
</organism>
<evidence type="ECO:0000313" key="1">
    <source>
        <dbReference type="EMBL" id="MBK0398488.1"/>
    </source>
</evidence>
<dbReference type="CDD" id="cd09757">
    <property type="entry name" value="Cas8c_I-C"/>
    <property type="match status" value="1"/>
</dbReference>
<gene>
    <name evidence="1" type="primary">cas8c</name>
    <name evidence="1" type="ORF">H0I76_04750</name>
</gene>
<dbReference type="InterPro" id="IPR010144">
    <property type="entry name" value="CRISPR-assoc_prot_Csd1-typ"/>
</dbReference>
<evidence type="ECO:0000313" key="2">
    <source>
        <dbReference type="Proteomes" id="UP000655420"/>
    </source>
</evidence>
<accession>A0A8J7SC17</accession>
<dbReference type="EMBL" id="JAEHHL010000001">
    <property type="protein sequence ID" value="MBK0398488.1"/>
    <property type="molecule type" value="Genomic_DNA"/>
</dbReference>
<dbReference type="AlphaFoldDB" id="A0A8J7SC17"/>
<reference evidence="1" key="1">
    <citation type="submission" date="2020-12" db="EMBL/GenBank/DDBJ databases">
        <title>Bacterial taxonomy.</title>
        <authorList>
            <person name="Pan X."/>
        </authorList>
    </citation>
    <scope>NUCLEOTIDE SEQUENCE</scope>
    <source>
        <strain evidence="1">M0105</strain>
    </source>
</reference>
<sequence>MTILTALASLYDRLADAGEAPRPRYSVEKIGAEVVLDEEGNVIRIAPKLVTEGTRRIAASLSVPAAVKRTAGIKPNRLWDKTAYVLGITAKKDEGGKPITDDEGRMVPGQEKRTAAEHEAFKLLHQDLLADATDPGLIAMRRFLETWHPSDFAARGFPEEALDQNIVFRLDGDTDASGVPLYVHERPAAVELISAEEPCGNQSLCLVTGERASIARLHPSIKGVLGAQSSGASIVSFNLNAFESYGKTQGENAPVSERAAYAYTTALNALLARDSGRNVRIGDATVVFWAETQNPKAAATIEDLLFGALQPEDDDAANLKIRAALEAVAKGQATDGPELDPQTRVYILGLAPNASRLSIRFWNPGTFGDFARQIMRFWQDLELDPAPWKGPPAAWSLLYETAIQRKAENISPLLGGELMRAVLTGAPYPRPLLSSVVGRIRADGEINGRRAAICRAFVNRNIGQEVIPVGLDPDNPNPAYRLGRLFAVLESIQRRALPGLNATIKDRYFAAASSTPARVFPVLVKNATHHLAVMRKGDGGGLAHWLDSQMGEIWAGLEADLPRSLNLEDQGRFVAGYYHQRWARKKADETEGAEELIDAGSEE</sequence>
<keyword evidence="2" id="KW-1185">Reference proteome</keyword>
<name>A0A8J7SC17_9RHOB</name>
<dbReference type="RefSeq" id="WP_200607618.1">
    <property type="nucleotide sequence ID" value="NZ_JAEHHL010000001.1"/>
</dbReference>